<dbReference type="STRING" id="1230905.A0A1G4J3P9"/>
<dbReference type="GO" id="GO:0031297">
    <property type="term" value="P:replication fork processing"/>
    <property type="evidence" value="ECO:0007669"/>
    <property type="project" value="TreeGrafter"/>
</dbReference>
<evidence type="ECO:0000256" key="2">
    <source>
        <dbReference type="ARBA" id="ARBA00022763"/>
    </source>
</evidence>
<gene>
    <name evidence="5" type="ORF">LAMI_0C06722G</name>
</gene>
<reference evidence="6" key="1">
    <citation type="submission" date="2016-03" db="EMBL/GenBank/DDBJ databases">
        <authorList>
            <person name="Devillers H."/>
        </authorList>
    </citation>
    <scope>NUCLEOTIDE SEQUENCE [LARGE SCALE GENOMIC DNA]</scope>
</reference>
<dbReference type="InterPro" id="IPR029003">
    <property type="entry name" value="CENP-S/Mhf1"/>
</dbReference>
<evidence type="ECO:0000256" key="1">
    <source>
        <dbReference type="ARBA" id="ARBA00006612"/>
    </source>
</evidence>
<keyword evidence="6" id="KW-1185">Reference proteome</keyword>
<accession>A0A1G4J3P9</accession>
<sequence length="98" mass="11188">MSDEDKDYKQRLISQLKGKLWFCIEQQIKKELPSGTAYSPKFVNALVELTFTQLVEVGCDLEAFARHAGRATINVDDMMLVVRKSPDLKAALEQEIER</sequence>
<dbReference type="Proteomes" id="UP000191024">
    <property type="component" value="Chromosome C"/>
</dbReference>
<dbReference type="CDD" id="cd22919">
    <property type="entry name" value="HFD_CENP-S"/>
    <property type="match status" value="1"/>
</dbReference>
<dbReference type="InterPro" id="IPR009072">
    <property type="entry name" value="Histone-fold"/>
</dbReference>
<evidence type="ECO:0000313" key="6">
    <source>
        <dbReference type="Proteomes" id="UP000191024"/>
    </source>
</evidence>
<dbReference type="AlphaFoldDB" id="A0A1G4J3P9"/>
<keyword evidence="3" id="KW-0238">DNA-binding</keyword>
<evidence type="ECO:0000313" key="5">
    <source>
        <dbReference type="EMBL" id="SCU84225.1"/>
    </source>
</evidence>
<dbReference type="OrthoDB" id="1872155at2759"/>
<dbReference type="Gene3D" id="1.10.20.10">
    <property type="entry name" value="Histone, subunit A"/>
    <property type="match status" value="1"/>
</dbReference>
<keyword evidence="2" id="KW-0227">DNA damage</keyword>
<evidence type="ECO:0000256" key="3">
    <source>
        <dbReference type="ARBA" id="ARBA00023125"/>
    </source>
</evidence>
<dbReference type="GO" id="GO:0006281">
    <property type="term" value="P:DNA repair"/>
    <property type="evidence" value="ECO:0007669"/>
    <property type="project" value="UniProtKB-KW"/>
</dbReference>
<protein>
    <submittedName>
        <fullName evidence="5">LAMI_0C06722g1_1</fullName>
    </submittedName>
</protein>
<organism evidence="5 6">
    <name type="scientific">Lachancea mirantina</name>
    <dbReference type="NCBI Taxonomy" id="1230905"/>
    <lineage>
        <taxon>Eukaryota</taxon>
        <taxon>Fungi</taxon>
        <taxon>Dikarya</taxon>
        <taxon>Ascomycota</taxon>
        <taxon>Saccharomycotina</taxon>
        <taxon>Saccharomycetes</taxon>
        <taxon>Saccharomycetales</taxon>
        <taxon>Saccharomycetaceae</taxon>
        <taxon>Lachancea</taxon>
    </lineage>
</organism>
<dbReference type="GO" id="GO:0003677">
    <property type="term" value="F:DNA binding"/>
    <property type="evidence" value="ECO:0007669"/>
    <property type="project" value="UniProtKB-KW"/>
</dbReference>
<dbReference type="GO" id="GO:0003682">
    <property type="term" value="F:chromatin binding"/>
    <property type="evidence" value="ECO:0007669"/>
    <property type="project" value="TreeGrafter"/>
</dbReference>
<name>A0A1G4J3P9_9SACH</name>
<dbReference type="SUPFAM" id="SSF47113">
    <property type="entry name" value="Histone-fold"/>
    <property type="match status" value="1"/>
</dbReference>
<dbReference type="EMBL" id="LT598466">
    <property type="protein sequence ID" value="SCU84225.1"/>
    <property type="molecule type" value="Genomic_DNA"/>
</dbReference>
<dbReference type="Pfam" id="PF15630">
    <property type="entry name" value="CENP-S"/>
    <property type="match status" value="1"/>
</dbReference>
<proteinExistence type="inferred from homology"/>
<keyword evidence="4" id="KW-0234">DNA repair</keyword>
<comment type="similarity">
    <text evidence="1">Belongs to the TAF9 family. CENP-S/MHF1 subfamily.</text>
</comment>
<dbReference type="GO" id="GO:0071821">
    <property type="term" value="C:FANCM-MHF complex"/>
    <property type="evidence" value="ECO:0007669"/>
    <property type="project" value="InterPro"/>
</dbReference>
<dbReference type="PANTHER" id="PTHR22980">
    <property type="entry name" value="CORTISTATIN"/>
    <property type="match status" value="1"/>
</dbReference>
<dbReference type="GO" id="GO:0046982">
    <property type="term" value="F:protein heterodimerization activity"/>
    <property type="evidence" value="ECO:0007669"/>
    <property type="project" value="InterPro"/>
</dbReference>
<dbReference type="GO" id="GO:0000712">
    <property type="term" value="P:resolution of meiotic recombination intermediates"/>
    <property type="evidence" value="ECO:0007669"/>
    <property type="project" value="TreeGrafter"/>
</dbReference>
<evidence type="ECO:0000256" key="4">
    <source>
        <dbReference type="ARBA" id="ARBA00023204"/>
    </source>
</evidence>
<dbReference type="PANTHER" id="PTHR22980:SF0">
    <property type="entry name" value="CENTROMERE PROTEIN S"/>
    <property type="match status" value="1"/>
</dbReference>